<evidence type="ECO:0000313" key="1">
    <source>
        <dbReference type="EMBL" id="UNO48666.1"/>
    </source>
</evidence>
<dbReference type="EMBL" id="CP080467">
    <property type="protein sequence ID" value="UNO48666.1"/>
    <property type="molecule type" value="Genomic_DNA"/>
</dbReference>
<evidence type="ECO:0000313" key="2">
    <source>
        <dbReference type="Proteomes" id="UP000829401"/>
    </source>
</evidence>
<name>T0BVM2_ALIAG</name>
<dbReference type="Proteomes" id="UP000829401">
    <property type="component" value="Chromosome"/>
</dbReference>
<gene>
    <name evidence="1" type="ORF">K1I37_18720</name>
</gene>
<reference evidence="2" key="1">
    <citation type="journal article" date="2022" name="G3 (Bethesda)">
        <title>Unveiling the complete genome sequence of Alicyclobacillus acidoterrestris DSM 3922T, a taint-producing strain.</title>
        <authorList>
            <person name="Leonardo I.C."/>
            <person name="Barreto Crespo M.T."/>
            <person name="Gaspar F.B."/>
        </authorList>
    </citation>
    <scope>NUCLEOTIDE SEQUENCE [LARGE SCALE GENOMIC DNA]</scope>
    <source>
        <strain evidence="2">DSM 3922</strain>
    </source>
</reference>
<keyword evidence="2" id="KW-1185">Reference proteome</keyword>
<dbReference type="KEGG" id="aaco:K1I37_18720"/>
<dbReference type="eggNOG" id="COG1164">
    <property type="taxonomic scope" value="Bacteria"/>
</dbReference>
<sequence>MTTIPTDYYAQAIDLSDAASLEAKLQDLLAEDIDSTEALERWLQRELKLSLKVQEVLAGHTIDFYRDTNSEEKSKFTCMIRPSSNPFY</sequence>
<accession>A0A9E7CY29</accession>
<accession>T0BVM2</accession>
<proteinExistence type="predicted"/>
<dbReference type="AlphaFoldDB" id="T0BVM2"/>
<organism evidence="1 2">
    <name type="scientific">Alicyclobacillus acidoterrestris (strain ATCC 49025 / DSM 3922 / CIP 106132 / NCIMB 13137 / GD3B)</name>
    <dbReference type="NCBI Taxonomy" id="1356854"/>
    <lineage>
        <taxon>Bacteria</taxon>
        <taxon>Bacillati</taxon>
        <taxon>Bacillota</taxon>
        <taxon>Bacilli</taxon>
        <taxon>Bacillales</taxon>
        <taxon>Alicyclobacillaceae</taxon>
        <taxon>Alicyclobacillus</taxon>
    </lineage>
</organism>
<protein>
    <submittedName>
        <fullName evidence="1">Uncharacterized protein</fullName>
    </submittedName>
</protein>
<dbReference type="RefSeq" id="WP_021295954.1">
    <property type="nucleotide sequence ID" value="NZ_AURB01000113.1"/>
</dbReference>
<dbReference type="STRING" id="1356854.N007_04575"/>